<dbReference type="RefSeq" id="WP_010935950.1">
    <property type="nucleotide sequence ID" value="NZ_AP017649.1"/>
</dbReference>
<evidence type="ECO:0000256" key="1">
    <source>
        <dbReference type="ARBA" id="ARBA00010643"/>
    </source>
</evidence>
<organism evidence="9 11">
    <name type="scientific">Dehalococcoides mccartyi</name>
    <dbReference type="NCBI Taxonomy" id="61435"/>
    <lineage>
        <taxon>Bacteria</taxon>
        <taxon>Bacillati</taxon>
        <taxon>Chloroflexota</taxon>
        <taxon>Dehalococcoidia</taxon>
        <taxon>Dehalococcoidales</taxon>
        <taxon>Dehalococcoidaceae</taxon>
        <taxon>Dehalococcoides</taxon>
    </lineage>
</organism>
<dbReference type="GO" id="GO:0016491">
    <property type="term" value="F:oxidoreductase activity"/>
    <property type="evidence" value="ECO:0007669"/>
    <property type="project" value="InterPro"/>
</dbReference>
<dbReference type="PIRSF" id="PIRSF000216">
    <property type="entry name" value="NADH_DH_24kDa"/>
    <property type="match status" value="1"/>
</dbReference>
<proteinExistence type="inferred from homology"/>
<evidence type="ECO:0000256" key="7">
    <source>
        <dbReference type="PIRSR" id="PIRSR000216-1"/>
    </source>
</evidence>
<dbReference type="InterPro" id="IPR028431">
    <property type="entry name" value="NADP_DH_HndA-like"/>
</dbReference>
<accession>A0A0V8M3T7</accession>
<reference evidence="8 12" key="2">
    <citation type="journal article" date="2017" name="Sci. Rep.">
        <title>Isolation and genomic characterization of a Dehalococcoides strain suggests genomic rearrangement during culture.</title>
        <authorList>
            <person name="Yohda M."/>
            <person name="Ikegami K."/>
            <person name="Aita Y."/>
            <person name="Kitajima M."/>
            <person name="Takechi A."/>
            <person name="Iwamoto M."/>
            <person name="Fukuda T."/>
            <person name="Tamura N."/>
            <person name="Shibasaki J."/>
            <person name="Koike S."/>
            <person name="Komatsu D."/>
            <person name="Miyagi S."/>
            <person name="Nishimura M."/>
            <person name="Uchino Y."/>
            <person name="Shiroma A."/>
            <person name="Shimoji M."/>
            <person name="Tamotsu H."/>
            <person name="Ashimine N."/>
            <person name="Shinzato M."/>
            <person name="Ohki S."/>
            <person name="Nakano K."/>
            <person name="Teruya K."/>
            <person name="Satou K."/>
            <person name="Hirano T."/>
            <person name="Yagi O."/>
        </authorList>
    </citation>
    <scope>NUCLEOTIDE SEQUENCE [LARGE SCALE GENOMIC DNA]</scope>
    <source>
        <strain evidence="8 12">UCH-ATV1</strain>
    </source>
</reference>
<dbReference type="Proteomes" id="UP000218257">
    <property type="component" value="Chromosome"/>
</dbReference>
<dbReference type="AlphaFoldDB" id="A0A0V8M3T7"/>
<dbReference type="InterPro" id="IPR042128">
    <property type="entry name" value="NuoE_dom"/>
</dbReference>
<evidence type="ECO:0000256" key="5">
    <source>
        <dbReference type="ARBA" id="ARBA00023014"/>
    </source>
</evidence>
<feature type="binding site" evidence="7">
    <location>
        <position position="84"/>
    </location>
    <ligand>
        <name>[2Fe-2S] cluster</name>
        <dbReference type="ChEBI" id="CHEBI:190135"/>
    </ligand>
</feature>
<evidence type="ECO:0000313" key="11">
    <source>
        <dbReference type="Proteomes" id="UP000053577"/>
    </source>
</evidence>
<reference evidence="10" key="3">
    <citation type="submission" date="2023-12" db="EMBL/GenBank/DDBJ databases">
        <title>Isolation of organohalide respiring bacteria Dehalococcoides mccartyi strain GPTCE1 in groundwater collected near a chemical plant in Suzhou, China.</title>
        <authorList>
            <person name="Liu G."/>
        </authorList>
    </citation>
    <scope>NUCLEOTIDE SEQUENCE</scope>
    <source>
        <strain evidence="10">GPTCE1</strain>
    </source>
</reference>
<protein>
    <submittedName>
        <fullName evidence="8 9">Iron hydrogenase</fullName>
    </submittedName>
    <submittedName>
        <fullName evidence="10">NAD(P)H-dependent oxidoreductase subunit E</fullName>
    </submittedName>
</protein>
<reference evidence="9 11" key="1">
    <citation type="journal article" date="2015" name="Sci. Rep.">
        <title>A comparative genomics and reductive dehalogenase gene transcription study of two chloroethene-respiring bacteria, Dehalococcoides mccartyi strains MB and 11a.</title>
        <authorList>
            <person name="Low A."/>
            <person name="Shen Z."/>
            <person name="Cheng D."/>
            <person name="Rogers M.J."/>
            <person name="Lee P.K."/>
            <person name="He J."/>
        </authorList>
    </citation>
    <scope>NUCLEOTIDE SEQUENCE [LARGE SCALE GENOMIC DNA]</scope>
    <source>
        <strain evidence="9 11">MB</strain>
    </source>
</reference>
<dbReference type="EMBL" id="JGYD01000011">
    <property type="protein sequence ID" value="KSV18435.1"/>
    <property type="molecule type" value="Genomic_DNA"/>
</dbReference>
<evidence type="ECO:0000313" key="10">
    <source>
        <dbReference type="EMBL" id="WRO06593.1"/>
    </source>
</evidence>
<feature type="binding site" evidence="7">
    <location>
        <position position="124"/>
    </location>
    <ligand>
        <name>[2Fe-2S] cluster</name>
        <dbReference type="ChEBI" id="CHEBI:190135"/>
    </ligand>
</feature>
<dbReference type="GO" id="GO:0046872">
    <property type="term" value="F:metal ion binding"/>
    <property type="evidence" value="ECO:0007669"/>
    <property type="project" value="UniProtKB-KW"/>
</dbReference>
<evidence type="ECO:0000313" key="9">
    <source>
        <dbReference type="EMBL" id="KSV18435.1"/>
    </source>
</evidence>
<sequence>MESIWKEKVDGVITQSGSSRLSLLPCLEAVQEECGYIPHEAVNYLRECLSIPSIDIYGMITFYSLLSTNQKGKYVIRLCNSLPCYLNGTENILDTLVDNLGIEPGQTTLDQRFTLELVPCLGLCDQSPAMVINGVVYGKLTAQLVTEVLDELRTY</sequence>
<feature type="binding site" evidence="7">
    <location>
        <position position="79"/>
    </location>
    <ligand>
        <name>[2Fe-2S] cluster</name>
        <dbReference type="ChEBI" id="CHEBI:190135"/>
    </ligand>
</feature>
<dbReference type="OrthoDB" id="9807941at2"/>
<evidence type="ECO:0000256" key="4">
    <source>
        <dbReference type="ARBA" id="ARBA00023004"/>
    </source>
</evidence>
<dbReference type="Proteomes" id="UP001327986">
    <property type="component" value="Chromosome"/>
</dbReference>
<evidence type="ECO:0000313" key="8">
    <source>
        <dbReference type="EMBL" id="BAZ96782.1"/>
    </source>
</evidence>
<dbReference type="PANTHER" id="PTHR43342">
    <property type="entry name" value="NADH-QUINONE OXIDOREDUCTASE, E SUBUNIT"/>
    <property type="match status" value="1"/>
</dbReference>
<dbReference type="EMBL" id="CP141531">
    <property type="protein sequence ID" value="WRO06593.1"/>
    <property type="molecule type" value="Genomic_DNA"/>
</dbReference>
<keyword evidence="3 7" id="KW-0479">Metal-binding</keyword>
<dbReference type="GeneID" id="3230475"/>
<comment type="similarity">
    <text evidence="1">Belongs to the complex I 24 kDa subunit family.</text>
</comment>
<dbReference type="Gene3D" id="1.10.10.1590">
    <property type="entry name" value="NADH-quinone oxidoreductase subunit E"/>
    <property type="match status" value="1"/>
</dbReference>
<dbReference type="CDD" id="cd03064">
    <property type="entry name" value="TRX_Fd_NuoE"/>
    <property type="match status" value="1"/>
</dbReference>
<evidence type="ECO:0000256" key="3">
    <source>
        <dbReference type="ARBA" id="ARBA00022723"/>
    </source>
</evidence>
<dbReference type="InterPro" id="IPR036249">
    <property type="entry name" value="Thioredoxin-like_sf"/>
</dbReference>
<dbReference type="EMBL" id="AP017649">
    <property type="protein sequence ID" value="BAZ96782.1"/>
    <property type="molecule type" value="Genomic_DNA"/>
</dbReference>
<dbReference type="InterPro" id="IPR002023">
    <property type="entry name" value="NuoE-like"/>
</dbReference>
<dbReference type="PATRIC" id="fig|61435.5.peg.653"/>
<keyword evidence="5 7" id="KW-0411">Iron-sulfur</keyword>
<evidence type="ECO:0000256" key="6">
    <source>
        <dbReference type="ARBA" id="ARBA00034078"/>
    </source>
</evidence>
<keyword evidence="4 7" id="KW-0408">Iron</keyword>
<comment type="cofactor">
    <cofactor evidence="6">
        <name>[2Fe-2S] cluster</name>
        <dbReference type="ChEBI" id="CHEBI:190135"/>
    </cofactor>
</comment>
<feature type="binding site" evidence="7">
    <location>
        <position position="120"/>
    </location>
    <ligand>
        <name>[2Fe-2S] cluster</name>
        <dbReference type="ChEBI" id="CHEBI:190135"/>
    </ligand>
</feature>
<evidence type="ECO:0000313" key="12">
    <source>
        <dbReference type="Proteomes" id="UP000218257"/>
    </source>
</evidence>
<dbReference type="Proteomes" id="UP000053577">
    <property type="component" value="Unassembled WGS sequence"/>
</dbReference>
<dbReference type="eggNOG" id="COG1905">
    <property type="taxonomic scope" value="Bacteria"/>
</dbReference>
<dbReference type="SUPFAM" id="SSF52833">
    <property type="entry name" value="Thioredoxin-like"/>
    <property type="match status" value="1"/>
</dbReference>
<dbReference type="GO" id="GO:0051537">
    <property type="term" value="F:2 iron, 2 sulfur cluster binding"/>
    <property type="evidence" value="ECO:0007669"/>
    <property type="project" value="UniProtKB-KW"/>
</dbReference>
<gene>
    <name evidence="9" type="ORF">DA01_03260</name>
    <name evidence="8" type="ORF">DEHALATV1_0154</name>
    <name evidence="10" type="ORF">VLL09_04190</name>
</gene>
<dbReference type="Pfam" id="PF01257">
    <property type="entry name" value="2Fe-2S_thioredx"/>
    <property type="match status" value="1"/>
</dbReference>
<evidence type="ECO:0000256" key="2">
    <source>
        <dbReference type="ARBA" id="ARBA00022714"/>
    </source>
</evidence>
<dbReference type="PANTHER" id="PTHR43342:SF1">
    <property type="entry name" value="BIFURCATING [FEFE] HYDROGENASE GAMMA SUBUNIT"/>
    <property type="match status" value="1"/>
</dbReference>
<dbReference type="InterPro" id="IPR041921">
    <property type="entry name" value="NuoE_N"/>
</dbReference>
<name>A0A0V8M3T7_9CHLR</name>
<keyword evidence="2 7" id="KW-0001">2Fe-2S</keyword>
<comment type="cofactor">
    <cofactor evidence="7">
        <name>[2Fe-2S] cluster</name>
        <dbReference type="ChEBI" id="CHEBI:190135"/>
    </cofactor>
    <text evidence="7">Binds 1 [2Fe-2S] cluster.</text>
</comment>
<dbReference type="Gene3D" id="3.40.30.10">
    <property type="entry name" value="Glutaredoxin"/>
    <property type="match status" value="1"/>
</dbReference>